<protein>
    <recommendedName>
        <fullName evidence="1">Retrovirus-related Pol polyprotein from transposon TNT 1-94-like beta-barrel domain-containing protein</fullName>
    </recommendedName>
</protein>
<evidence type="ECO:0000313" key="3">
    <source>
        <dbReference type="Proteomes" id="UP001420932"/>
    </source>
</evidence>
<dbReference type="Pfam" id="PF22936">
    <property type="entry name" value="Pol_BBD"/>
    <property type="match status" value="1"/>
</dbReference>
<dbReference type="EMBL" id="JBBNAF010000003">
    <property type="protein sequence ID" value="KAK9160710.1"/>
    <property type="molecule type" value="Genomic_DNA"/>
</dbReference>
<dbReference type="Proteomes" id="UP001420932">
    <property type="component" value="Unassembled WGS sequence"/>
</dbReference>
<name>A0AAP0L0E7_9MAGN</name>
<reference evidence="2 3" key="1">
    <citation type="submission" date="2024-01" db="EMBL/GenBank/DDBJ databases">
        <title>Genome assemblies of Stephania.</title>
        <authorList>
            <person name="Yang L."/>
        </authorList>
    </citation>
    <scope>NUCLEOTIDE SEQUENCE [LARGE SCALE GENOMIC DNA]</scope>
    <source>
        <strain evidence="2">YNDBR</strain>
        <tissue evidence="2">Leaf</tissue>
    </source>
</reference>
<organism evidence="2 3">
    <name type="scientific">Stephania yunnanensis</name>
    <dbReference type="NCBI Taxonomy" id="152371"/>
    <lineage>
        <taxon>Eukaryota</taxon>
        <taxon>Viridiplantae</taxon>
        <taxon>Streptophyta</taxon>
        <taxon>Embryophyta</taxon>
        <taxon>Tracheophyta</taxon>
        <taxon>Spermatophyta</taxon>
        <taxon>Magnoliopsida</taxon>
        <taxon>Ranunculales</taxon>
        <taxon>Menispermaceae</taxon>
        <taxon>Menispermoideae</taxon>
        <taxon>Cissampelideae</taxon>
        <taxon>Stephania</taxon>
    </lineage>
</organism>
<sequence length="126" mass="13617">MCYFRFYPNLSGFNNFASHSSNPTPSPQPPILPSPPSLMTAIVATPNQPSDITWYGDSGATYHITNDLNSLTLCSEYNGSNKIHIGNGAALSIKHIGSTSLKPPSSTIFSLSNLLHVPHITKNYLV</sequence>
<evidence type="ECO:0000259" key="1">
    <source>
        <dbReference type="Pfam" id="PF22936"/>
    </source>
</evidence>
<comment type="caution">
    <text evidence="2">The sequence shown here is derived from an EMBL/GenBank/DDBJ whole genome shotgun (WGS) entry which is preliminary data.</text>
</comment>
<dbReference type="AlphaFoldDB" id="A0AAP0L0E7"/>
<accession>A0AAP0L0E7</accession>
<keyword evidence="3" id="KW-1185">Reference proteome</keyword>
<feature type="domain" description="Retrovirus-related Pol polyprotein from transposon TNT 1-94-like beta-barrel" evidence="1">
    <location>
        <begin position="54"/>
        <end position="125"/>
    </location>
</feature>
<evidence type="ECO:0000313" key="2">
    <source>
        <dbReference type="EMBL" id="KAK9160710.1"/>
    </source>
</evidence>
<gene>
    <name evidence="2" type="ORF">Syun_007051</name>
</gene>
<dbReference type="InterPro" id="IPR054722">
    <property type="entry name" value="PolX-like_BBD"/>
</dbReference>
<proteinExistence type="predicted"/>